<proteinExistence type="predicted"/>
<dbReference type="HOGENOM" id="CLU_028593_2_0_5"/>
<evidence type="ECO:0000313" key="1">
    <source>
        <dbReference type="EMBL" id="AJD45424.1"/>
    </source>
</evidence>
<organism evidence="1 2">
    <name type="scientific">Rhizobium gallicum bv. gallicum R602sp</name>
    <dbReference type="NCBI Taxonomy" id="1041138"/>
    <lineage>
        <taxon>Bacteria</taxon>
        <taxon>Pseudomonadati</taxon>
        <taxon>Pseudomonadota</taxon>
        <taxon>Alphaproteobacteria</taxon>
        <taxon>Hyphomicrobiales</taxon>
        <taxon>Rhizobiaceae</taxon>
        <taxon>Rhizobium/Agrobacterium group</taxon>
        <taxon>Rhizobium</taxon>
    </lineage>
</organism>
<geneLocation type="plasmid" evidence="1 2">
    <name>pRgalR602c</name>
</geneLocation>
<dbReference type="RefSeq" id="WP_040115645.1">
    <property type="nucleotide sequence ID" value="NZ_CP006880.1"/>
</dbReference>
<keyword evidence="2" id="KW-1185">Reference proteome</keyword>
<gene>
    <name evidence="1" type="ORF">RGR602_PC01398</name>
</gene>
<dbReference type="Proteomes" id="UP000031368">
    <property type="component" value="Plasmid pRgalR602c"/>
</dbReference>
<dbReference type="KEGG" id="rga:RGR602_PC01398"/>
<keyword evidence="1" id="KW-0614">Plasmid</keyword>
<protein>
    <submittedName>
        <fullName evidence="1">Type VI secretion system-associated protein</fullName>
    </submittedName>
</protein>
<accession>A0A0B4XBN9</accession>
<reference evidence="1 2" key="1">
    <citation type="submission" date="2013-11" db="EMBL/GenBank/DDBJ databases">
        <title>Complete genome sequence of Rhizobium gallicum bv. gallicum R602.</title>
        <authorList>
            <person name="Bustos P."/>
            <person name="Santamaria R.I."/>
            <person name="Lozano L."/>
            <person name="Acosta J.L."/>
            <person name="Ormeno-Orrillo E."/>
            <person name="Rogel M.A."/>
            <person name="Romero D."/>
            <person name="Cevallos M.A."/>
            <person name="Martinez-Romero E."/>
            <person name="Gonzalez V."/>
        </authorList>
    </citation>
    <scope>NUCLEOTIDE SEQUENCE [LARGE SCALE GENOMIC DNA]</scope>
    <source>
        <strain evidence="1 2">R602</strain>
        <plasmid evidence="1 2">pRgalR602c</plasmid>
    </source>
</reference>
<dbReference type="PANTHER" id="PTHR35370:SF1">
    <property type="entry name" value="TYPE VI SECRETION SYSTEM COMPONENT TSSF1"/>
    <property type="match status" value="1"/>
</dbReference>
<dbReference type="EMBL" id="CP006880">
    <property type="protein sequence ID" value="AJD45424.1"/>
    <property type="molecule type" value="Genomic_DNA"/>
</dbReference>
<dbReference type="PANTHER" id="PTHR35370">
    <property type="entry name" value="CYTOPLASMIC PROTEIN-RELATED-RELATED"/>
    <property type="match status" value="1"/>
</dbReference>
<dbReference type="PIRSF" id="PIRSF028304">
    <property type="entry name" value="UCP028304"/>
    <property type="match status" value="1"/>
</dbReference>
<dbReference type="AlphaFoldDB" id="A0A0B4XBN9"/>
<dbReference type="Pfam" id="PF05947">
    <property type="entry name" value="T6SS_TssF"/>
    <property type="match status" value="1"/>
</dbReference>
<dbReference type="InterPro" id="IPR010272">
    <property type="entry name" value="T6SS_TssF"/>
</dbReference>
<name>A0A0B4XBN9_9HYPH</name>
<dbReference type="NCBIfam" id="TIGR03359">
    <property type="entry name" value="VI_chp_6"/>
    <property type="match status" value="1"/>
</dbReference>
<evidence type="ECO:0000313" key="2">
    <source>
        <dbReference type="Proteomes" id="UP000031368"/>
    </source>
</evidence>
<sequence length="624" mass="69132">MDRVFLEYYEEELTHIRALAAEFADMHPSIARNLSLDTAPCPDPFVERLLDGVAYLAARTRQKVDAESSRFARSVLENFYPDLVSPTPATAMALLKPGQQVQTMLAGHLVKRGTRLVSSVRPGLSTRCIYTTAQDVMLWPLAITSATYIQDRSALAAAGIAPIDGVTGSAALSITFNRTGKGKLSDLSLDRLDLYFGSKSKASLLFDTLFGACAATGARPEGRDNALSALPEPEMIGISDEEALMPRTRETFEGYRLLREYFIAPERFHYVRVTGLQPVVRRCGAGLELLFLLRRPIPELANIAAKDFELFATPIINLFERGCNVIELDARRTRQVLHADRTRPRDFEIYRAIRVEDADAEGPDAEMPALFSLGQNRGNGWVYFTERRPRRPSEDELRQGQTRTSYTGDDVFITLSRPAQSKAARPPKRIEVTALCTNRDLPILDDTPSLTLESGDPVETIQLLGALRPPWPSIPATLPAEAVEGSRADELAWRLIAQLSLNFLSLAEEGRGVDPLHALLELYANRGDPSLSRHVRAVARVEARPLIERLAIAGPMCFARGTEVTLHIDQSVLAGHSTLLLSALLARLFARYAAINAFVRTRARIIQKQEDVLWPIAPGNRFLI</sequence>